<dbReference type="Proteomes" id="UP000238362">
    <property type="component" value="Unassembled WGS sequence"/>
</dbReference>
<evidence type="ECO:0000256" key="4">
    <source>
        <dbReference type="ARBA" id="ARBA00023002"/>
    </source>
</evidence>
<gene>
    <name evidence="9" type="ORF">B0I33_107214</name>
</gene>
<evidence type="ECO:0000313" key="9">
    <source>
        <dbReference type="EMBL" id="PRX46637.1"/>
    </source>
</evidence>
<name>A0A2T0LSJ0_9PSEU</name>
<feature type="region of interest" description="Disordered" evidence="8">
    <location>
        <begin position="58"/>
        <end position="85"/>
    </location>
</feature>
<comment type="similarity">
    <text evidence="1 7">Belongs to the cytochrome P450 family.</text>
</comment>
<dbReference type="PANTHER" id="PTHR46696">
    <property type="entry name" value="P450, PUTATIVE (EUROFUNG)-RELATED"/>
    <property type="match status" value="1"/>
</dbReference>
<accession>A0A2T0LSJ0</accession>
<sequence length="398" mass="43334">MNGRPRYPFARESQLVMPREFAWLRERDPVCRVTLPHGREAVLLTRYDDIRAALSERRLSSRTNRPGSALEGSAPGFGNAERPFSDPPEHTRWRALVAGAFTARRVAALRPRVQDITDGLLDAMAAHGPPADLMAGLALPVPVAVICELLGVPAADQAEFRDWVDEVFLLPAGPERRTRALGALADYVRGLLAARRARPGRDDLLDGLLAVRDADDGRLTEDELVQTVMILLAAGYKSTAAQIGRGVLTLLRHRDQLAVLRADPGLVPAAVEELLRYAAPGNGLGVTRYATGTLDIGGVRVPEGTVVVLPPQAANRDPRRFPRPDRFDVCRAGAARHLAFGAGPHFCLGAALARLELQVVFDRLLRRFPGIELAIPPGELRWPADGALQGPDEVPLRW</sequence>
<evidence type="ECO:0000256" key="5">
    <source>
        <dbReference type="ARBA" id="ARBA00023004"/>
    </source>
</evidence>
<dbReference type="FunFam" id="1.10.630.10:FF:000018">
    <property type="entry name" value="Cytochrome P450 monooxygenase"/>
    <property type="match status" value="1"/>
</dbReference>
<keyword evidence="4 7" id="KW-0560">Oxidoreductase</keyword>
<evidence type="ECO:0000256" key="8">
    <source>
        <dbReference type="SAM" id="MobiDB-lite"/>
    </source>
</evidence>
<dbReference type="Pfam" id="PF00067">
    <property type="entry name" value="p450"/>
    <property type="match status" value="1"/>
</dbReference>
<evidence type="ECO:0000256" key="7">
    <source>
        <dbReference type="RuleBase" id="RU000461"/>
    </source>
</evidence>
<dbReference type="GO" id="GO:0005506">
    <property type="term" value="F:iron ion binding"/>
    <property type="evidence" value="ECO:0007669"/>
    <property type="project" value="InterPro"/>
</dbReference>
<proteinExistence type="inferred from homology"/>
<evidence type="ECO:0000256" key="3">
    <source>
        <dbReference type="ARBA" id="ARBA00022723"/>
    </source>
</evidence>
<protein>
    <submittedName>
        <fullName evidence="9">Nocardicin N-oxygenase</fullName>
    </submittedName>
</protein>
<comment type="caution">
    <text evidence="9">The sequence shown here is derived from an EMBL/GenBank/DDBJ whole genome shotgun (WGS) entry which is preliminary data.</text>
</comment>
<dbReference type="InterPro" id="IPR001128">
    <property type="entry name" value="Cyt_P450"/>
</dbReference>
<dbReference type="GO" id="GO:0016705">
    <property type="term" value="F:oxidoreductase activity, acting on paired donors, with incorporation or reduction of molecular oxygen"/>
    <property type="evidence" value="ECO:0007669"/>
    <property type="project" value="InterPro"/>
</dbReference>
<dbReference type="PANTHER" id="PTHR46696:SF1">
    <property type="entry name" value="CYTOCHROME P450 YJIB-RELATED"/>
    <property type="match status" value="1"/>
</dbReference>
<evidence type="ECO:0000256" key="1">
    <source>
        <dbReference type="ARBA" id="ARBA00010617"/>
    </source>
</evidence>
<reference evidence="9 10" key="1">
    <citation type="submission" date="2018-03" db="EMBL/GenBank/DDBJ databases">
        <title>Genomic Encyclopedia of Type Strains, Phase III (KMG-III): the genomes of soil and plant-associated and newly described type strains.</title>
        <authorList>
            <person name="Whitman W."/>
        </authorList>
    </citation>
    <scope>NUCLEOTIDE SEQUENCE [LARGE SCALE GENOMIC DNA]</scope>
    <source>
        <strain evidence="9 10">CGMCC 4.7125</strain>
    </source>
</reference>
<evidence type="ECO:0000256" key="6">
    <source>
        <dbReference type="ARBA" id="ARBA00023033"/>
    </source>
</evidence>
<dbReference type="InterPro" id="IPR002397">
    <property type="entry name" value="Cyt_P450_B"/>
</dbReference>
<dbReference type="SUPFAM" id="SSF48264">
    <property type="entry name" value="Cytochrome P450"/>
    <property type="match status" value="1"/>
</dbReference>
<dbReference type="PRINTS" id="PR00359">
    <property type="entry name" value="BP450"/>
</dbReference>
<keyword evidence="2 7" id="KW-0349">Heme</keyword>
<keyword evidence="3 7" id="KW-0479">Metal-binding</keyword>
<organism evidence="9 10">
    <name type="scientific">Prauserella shujinwangii</name>
    <dbReference type="NCBI Taxonomy" id="1453103"/>
    <lineage>
        <taxon>Bacteria</taxon>
        <taxon>Bacillati</taxon>
        <taxon>Actinomycetota</taxon>
        <taxon>Actinomycetes</taxon>
        <taxon>Pseudonocardiales</taxon>
        <taxon>Pseudonocardiaceae</taxon>
        <taxon>Prauserella</taxon>
    </lineage>
</organism>
<keyword evidence="10" id="KW-1185">Reference proteome</keyword>
<dbReference type="GO" id="GO:0004497">
    <property type="term" value="F:monooxygenase activity"/>
    <property type="evidence" value="ECO:0007669"/>
    <property type="project" value="UniProtKB-KW"/>
</dbReference>
<evidence type="ECO:0000256" key="2">
    <source>
        <dbReference type="ARBA" id="ARBA00022617"/>
    </source>
</evidence>
<dbReference type="AlphaFoldDB" id="A0A2T0LSJ0"/>
<dbReference type="RefSeq" id="WP_219927211.1">
    <property type="nucleotide sequence ID" value="NZ_PVNH01000007.1"/>
</dbReference>
<dbReference type="Gene3D" id="1.10.630.10">
    <property type="entry name" value="Cytochrome P450"/>
    <property type="match status" value="1"/>
</dbReference>
<dbReference type="CDD" id="cd11031">
    <property type="entry name" value="Cyp158A-like"/>
    <property type="match status" value="1"/>
</dbReference>
<keyword evidence="5 7" id="KW-0408">Iron</keyword>
<evidence type="ECO:0000313" key="10">
    <source>
        <dbReference type="Proteomes" id="UP000238362"/>
    </source>
</evidence>
<dbReference type="InterPro" id="IPR036396">
    <property type="entry name" value="Cyt_P450_sf"/>
</dbReference>
<dbReference type="PRINTS" id="PR00385">
    <property type="entry name" value="P450"/>
</dbReference>
<dbReference type="PROSITE" id="PS00086">
    <property type="entry name" value="CYTOCHROME_P450"/>
    <property type="match status" value="1"/>
</dbReference>
<dbReference type="InterPro" id="IPR017972">
    <property type="entry name" value="Cyt_P450_CS"/>
</dbReference>
<dbReference type="EMBL" id="PVNH01000007">
    <property type="protein sequence ID" value="PRX46637.1"/>
    <property type="molecule type" value="Genomic_DNA"/>
</dbReference>
<dbReference type="GO" id="GO:0020037">
    <property type="term" value="F:heme binding"/>
    <property type="evidence" value="ECO:0007669"/>
    <property type="project" value="InterPro"/>
</dbReference>
<keyword evidence="6 7" id="KW-0503">Monooxygenase</keyword>